<organism evidence="1 2">
    <name type="scientific">Nematocida parisii (strain ERTm3)</name>
    <name type="common">Nematode killer fungus</name>
    <dbReference type="NCBI Taxonomy" id="935791"/>
    <lineage>
        <taxon>Eukaryota</taxon>
        <taxon>Fungi</taxon>
        <taxon>Fungi incertae sedis</taxon>
        <taxon>Microsporidia</taxon>
        <taxon>Nematocida</taxon>
    </lineage>
</organism>
<dbReference type="HOGENOM" id="CLU_2904712_0_0_1"/>
<accession>I3EDL2</accession>
<dbReference type="InParanoid" id="I3EDL2"/>
<name>I3EDL2_NEMP3</name>
<gene>
    <name evidence="1" type="ORF">NEQG_02432</name>
</gene>
<dbReference type="AlphaFoldDB" id="I3EDL2"/>
<dbReference type="EMBL" id="GL870883">
    <property type="protein sequence ID" value="EIJ87309.1"/>
    <property type="molecule type" value="Genomic_DNA"/>
</dbReference>
<reference evidence="1" key="1">
    <citation type="submission" date="2011-01" db="EMBL/GenBank/DDBJ databases">
        <title>The Genome Sequence of Nematocida parisii strain ERTm3.</title>
        <authorList>
            <consortium name="The Broad Institute Genome Sequencing Platform"/>
            <consortium name="The Broad Institute Genome Sequencing Center for Infectious Disease"/>
            <person name="Cuomo C."/>
            <person name="Troemel E."/>
            <person name="Young S.K."/>
            <person name="Zeng Q."/>
            <person name="Gargeya S."/>
            <person name="Fitzgerald M."/>
            <person name="Haas B."/>
            <person name="Abouelleil A."/>
            <person name="Alvarado L."/>
            <person name="Arachchi H.M."/>
            <person name="Berlin A."/>
            <person name="Chapman S.B."/>
            <person name="Gearin G."/>
            <person name="Goldberg J."/>
            <person name="Griggs A."/>
            <person name="Gujja S."/>
            <person name="Hansen M."/>
            <person name="Heiman D."/>
            <person name="Howarth C."/>
            <person name="Larimer J."/>
            <person name="Lui A."/>
            <person name="MacDonald P.J.P."/>
            <person name="McCowen C."/>
            <person name="Montmayeur A."/>
            <person name="Murphy C."/>
            <person name="Neiman D."/>
            <person name="Pearson M."/>
            <person name="Priest M."/>
            <person name="Roberts A."/>
            <person name="Saif S."/>
            <person name="Shea T."/>
            <person name="Sisk P."/>
            <person name="Stolte C."/>
            <person name="Sykes S."/>
            <person name="Wortman J."/>
            <person name="Nusbaum C."/>
            <person name="Birren B."/>
        </authorList>
    </citation>
    <scope>NUCLEOTIDE SEQUENCE</scope>
    <source>
        <strain evidence="1">ERTm3</strain>
    </source>
</reference>
<evidence type="ECO:0000313" key="1">
    <source>
        <dbReference type="EMBL" id="EIJ87309.1"/>
    </source>
</evidence>
<sequence>MQTVEIIHLSLYIHQKDREITVTYYLHTTNEIIEDLKIIFRTGSNKNSIYKGNVCPFKYCKY</sequence>
<dbReference type="VEuPathDB" id="MicrosporidiaDB:NEQG_02432"/>
<keyword evidence="2" id="KW-1185">Reference proteome</keyword>
<proteinExistence type="predicted"/>
<protein>
    <submittedName>
        <fullName evidence="1">Uncharacterized protein</fullName>
    </submittedName>
</protein>
<evidence type="ECO:0000313" key="2">
    <source>
        <dbReference type="Proteomes" id="UP000002872"/>
    </source>
</evidence>
<dbReference type="Proteomes" id="UP000002872">
    <property type="component" value="Unassembled WGS sequence"/>
</dbReference>